<dbReference type="InterPro" id="IPR036291">
    <property type="entry name" value="NAD(P)-bd_dom_sf"/>
</dbReference>
<dbReference type="InterPro" id="IPR002347">
    <property type="entry name" value="SDR_fam"/>
</dbReference>
<evidence type="ECO:0000256" key="2">
    <source>
        <dbReference type="ARBA" id="ARBA00022857"/>
    </source>
</evidence>
<dbReference type="PRINTS" id="PR00080">
    <property type="entry name" value="SDRFAMILY"/>
</dbReference>
<protein>
    <submittedName>
        <fullName evidence="5">Uncharacterized protein</fullName>
    </submittedName>
</protein>
<keyword evidence="6" id="KW-1185">Reference proteome</keyword>
<evidence type="ECO:0000256" key="1">
    <source>
        <dbReference type="ARBA" id="ARBA00006484"/>
    </source>
</evidence>
<evidence type="ECO:0000313" key="6">
    <source>
        <dbReference type="Proteomes" id="UP000070133"/>
    </source>
</evidence>
<dbReference type="FunFam" id="3.40.50.720:FF:000084">
    <property type="entry name" value="Short-chain dehydrogenase reductase"/>
    <property type="match status" value="1"/>
</dbReference>
<evidence type="ECO:0000256" key="4">
    <source>
        <dbReference type="SAM" id="MobiDB-lite"/>
    </source>
</evidence>
<dbReference type="PANTHER" id="PTHR24321">
    <property type="entry name" value="DEHYDROGENASES, SHORT CHAIN"/>
    <property type="match status" value="1"/>
</dbReference>
<organism evidence="5 6">
    <name type="scientific">Pseudocercospora eumusae</name>
    <dbReference type="NCBI Taxonomy" id="321146"/>
    <lineage>
        <taxon>Eukaryota</taxon>
        <taxon>Fungi</taxon>
        <taxon>Dikarya</taxon>
        <taxon>Ascomycota</taxon>
        <taxon>Pezizomycotina</taxon>
        <taxon>Dothideomycetes</taxon>
        <taxon>Dothideomycetidae</taxon>
        <taxon>Mycosphaerellales</taxon>
        <taxon>Mycosphaerellaceae</taxon>
        <taxon>Pseudocercospora</taxon>
    </lineage>
</organism>
<reference evidence="5 6" key="1">
    <citation type="submission" date="2015-07" db="EMBL/GenBank/DDBJ databases">
        <title>Comparative genomics of the Sigatoka disease complex on banana suggests a link between parallel evolutionary changes in Pseudocercospora fijiensis and Pseudocercospora eumusae and increased virulence on the banana host.</title>
        <authorList>
            <person name="Chang T.-C."/>
            <person name="Salvucci A."/>
            <person name="Crous P.W."/>
            <person name="Stergiopoulos I."/>
        </authorList>
    </citation>
    <scope>NUCLEOTIDE SEQUENCE [LARGE SCALE GENOMIC DNA]</scope>
    <source>
        <strain evidence="5 6">CBS 114824</strain>
    </source>
</reference>
<proteinExistence type="inferred from homology"/>
<keyword evidence="2" id="KW-0521">NADP</keyword>
<keyword evidence="3" id="KW-0560">Oxidoreductase</keyword>
<dbReference type="STRING" id="321146.A0A139HPQ3"/>
<evidence type="ECO:0000256" key="3">
    <source>
        <dbReference type="ARBA" id="ARBA00023002"/>
    </source>
</evidence>
<accession>A0A139HPQ3</accession>
<dbReference type="EMBL" id="LFZN01000020">
    <property type="protein sequence ID" value="KXT04465.1"/>
    <property type="molecule type" value="Genomic_DNA"/>
</dbReference>
<dbReference type="Pfam" id="PF13561">
    <property type="entry name" value="adh_short_C2"/>
    <property type="match status" value="1"/>
</dbReference>
<comment type="similarity">
    <text evidence="1">Belongs to the short-chain dehydrogenases/reductases (SDR) family.</text>
</comment>
<feature type="compositionally biased region" description="Basic and acidic residues" evidence="4">
    <location>
        <begin position="270"/>
        <end position="279"/>
    </location>
</feature>
<dbReference type="Gene3D" id="3.40.50.720">
    <property type="entry name" value="NAD(P)-binding Rossmann-like Domain"/>
    <property type="match status" value="1"/>
</dbReference>
<gene>
    <name evidence="5" type="ORF">AC578_8731</name>
</gene>
<dbReference type="PRINTS" id="PR00081">
    <property type="entry name" value="GDHRDH"/>
</dbReference>
<dbReference type="Proteomes" id="UP000070133">
    <property type="component" value="Unassembled WGS sequence"/>
</dbReference>
<comment type="caution">
    <text evidence="5">The sequence shown here is derived from an EMBL/GenBank/DDBJ whole genome shotgun (WGS) entry which is preliminary data.</text>
</comment>
<name>A0A139HPQ3_9PEZI</name>
<dbReference type="SUPFAM" id="SSF51735">
    <property type="entry name" value="NAD(P)-binding Rossmann-fold domains"/>
    <property type="match status" value="1"/>
</dbReference>
<dbReference type="GO" id="GO:0016491">
    <property type="term" value="F:oxidoreductase activity"/>
    <property type="evidence" value="ECO:0007669"/>
    <property type="project" value="UniProtKB-KW"/>
</dbReference>
<dbReference type="CDD" id="cd05233">
    <property type="entry name" value="SDR_c"/>
    <property type="match status" value="1"/>
</dbReference>
<dbReference type="PANTHER" id="PTHR24321:SF8">
    <property type="entry name" value="ESTRADIOL 17-BETA-DEHYDROGENASE 8-RELATED"/>
    <property type="match status" value="1"/>
</dbReference>
<evidence type="ECO:0000313" key="5">
    <source>
        <dbReference type="EMBL" id="KXT04465.1"/>
    </source>
</evidence>
<feature type="region of interest" description="Disordered" evidence="4">
    <location>
        <begin position="270"/>
        <end position="289"/>
    </location>
</feature>
<dbReference type="OrthoDB" id="1669814at2759"/>
<sequence>MLVKSAISWRLARRAAGLQSSRIVTSPLRTPSLPRVLSSLRGYASHPSPTDRELHNPTSLQVMPDALEGKVISITGGASGLGLALGRLLAQRGAILSIADITEEGIEKAKVELEQLSSDSTVFAQKVDIRQKSEVDEWMGNTVSKFGRLDASANVAGVINIIEPPTALFHEEGEHGAAGWQWTFDVNVNGIANCLRSELKYLKPGGSVVNVASIAGLRTTPGTPHAYIASKHAVVGLTRSLAQQYGPHGIRINAVAPGAIDTPMLRRAREEGKRGKDQTKLIGGSPIERPADPEEVAKAVMYLLSHDASFVTGTILSVDGGLNT</sequence>
<dbReference type="AlphaFoldDB" id="A0A139HPQ3"/>